<protein>
    <recommendedName>
        <fullName evidence="4">Helix-turn-helix DNA binding domain protein</fullName>
    </recommendedName>
</protein>
<dbReference type="KEGG" id="vg:65121679"/>
<organism evidence="2 3">
    <name type="scientific">Gordonia phage JuJu</name>
    <dbReference type="NCBI Taxonomy" id="2590929"/>
    <lineage>
        <taxon>Viruses</taxon>
        <taxon>Duplodnaviria</taxon>
        <taxon>Heunggongvirae</taxon>
        <taxon>Uroviricota</taxon>
        <taxon>Caudoviricetes</taxon>
        <taxon>Jujuvirus</taxon>
        <taxon>Jujuvirus juju</taxon>
    </lineage>
</organism>
<name>A0A516KRC5_9CAUD</name>
<accession>A0A516KRC5</accession>
<feature type="compositionally biased region" description="Basic and acidic residues" evidence="1">
    <location>
        <begin position="257"/>
        <end position="270"/>
    </location>
</feature>
<dbReference type="GeneID" id="65121679"/>
<evidence type="ECO:0000313" key="2">
    <source>
        <dbReference type="EMBL" id="QDP44195.1"/>
    </source>
</evidence>
<gene>
    <name evidence="2" type="primary">79</name>
    <name evidence="2" type="ORF">SEA_JUJU_79</name>
</gene>
<dbReference type="Proteomes" id="UP000317704">
    <property type="component" value="Segment"/>
</dbReference>
<keyword evidence="3" id="KW-1185">Reference proteome</keyword>
<evidence type="ECO:0008006" key="4">
    <source>
        <dbReference type="Google" id="ProtNLM"/>
    </source>
</evidence>
<sequence>MAREYVKSWFAMFTDEDFARQPYSDKWLYQVLLGQPALNYAGVQPINMRRWRKAMATDLGVPTESDLEKILTRMEHRGYVFTDENTGEVLVRSFMRVDQVYKQPNTFKSGLRALAHIESPKLAAVMLSELSRMPVPETKSDKLAAELDALFGAASTHLEALSEGIAEPFPDPFSDPFPEGMREPLTEGITRPGKTEPIAEGIGEGIPEGSVVVEVGVISPPEVVTLGSSRAREANPDIVETQPAPDPIGPPNGDPEPPTRCKAHADDPDHTAPCGPCANFRKAHEKWTDRERRRNAAAQSEAARTAAELRAAEIAACDLCDDAGYRGNRVCDHDPHTAERAARGMALVREQLANSAAKGKSS</sequence>
<evidence type="ECO:0000256" key="1">
    <source>
        <dbReference type="SAM" id="MobiDB-lite"/>
    </source>
</evidence>
<proteinExistence type="predicted"/>
<reference evidence="2 3" key="1">
    <citation type="submission" date="2019-06" db="EMBL/GenBank/DDBJ databases">
        <authorList>
            <person name="English H.B."/>
            <person name="Fox B.C."/>
            <person name="Houston B.M."/>
            <person name="Koller H.E."/>
            <person name="Salsman M.A."/>
            <person name="Teasley B.R."/>
            <person name="Vandoros E."/>
            <person name="Korey C.A."/>
            <person name="Tolsma S."/>
            <person name="Caruso S.M."/>
            <person name="Garlena R.A."/>
            <person name="Russell D.A."/>
            <person name="Pope W.H."/>
            <person name="Jacobs-Se D."/>
            <person name="Hatfull G.F."/>
        </authorList>
    </citation>
    <scope>NUCLEOTIDE SEQUENCE [LARGE SCALE GENOMIC DNA]</scope>
</reference>
<feature type="compositionally biased region" description="Pro residues" evidence="1">
    <location>
        <begin position="244"/>
        <end position="256"/>
    </location>
</feature>
<feature type="region of interest" description="Disordered" evidence="1">
    <location>
        <begin position="228"/>
        <end position="274"/>
    </location>
</feature>
<evidence type="ECO:0000313" key="3">
    <source>
        <dbReference type="Proteomes" id="UP000317704"/>
    </source>
</evidence>
<dbReference type="RefSeq" id="YP_010103780.1">
    <property type="nucleotide sequence ID" value="NC_055811.1"/>
</dbReference>
<dbReference type="EMBL" id="MN062704">
    <property type="protein sequence ID" value="QDP44195.1"/>
    <property type="molecule type" value="Genomic_DNA"/>
</dbReference>